<keyword evidence="2" id="KW-0489">Methyltransferase</keyword>
<dbReference type="AlphaFoldDB" id="A0A0P7HQY8"/>
<sequence>MPNEAPFEAHTEEYEAWFEENEAAYEAELAALRRLVSSTGRGLEIGVGSGRFAAPLGIGVGVDPSGQMLGHARERGIDAVKGVAESLPFRDGAFDTALLVTTICFVDDIPRTLAEASRVLRPDGSLVIGYIDKESPVGELYQEHQAESPFYREATFVSTDEVVDALEAAGFSEFEFVQTIYDWPGESDEPEPVESGYGDGSFVGIKAGK</sequence>
<gene>
    <name evidence="2" type="ORF">SY89_03303</name>
</gene>
<dbReference type="PANTHER" id="PTHR42912:SF80">
    <property type="entry name" value="METHYLTRANSFERASE DOMAIN-CONTAINING PROTEIN"/>
    <property type="match status" value="1"/>
</dbReference>
<proteinExistence type="predicted"/>
<dbReference type="PATRIC" id="fig|699431.3.peg.3392"/>
<comment type="caution">
    <text evidence="2">The sequence shown here is derived from an EMBL/GenBank/DDBJ whole genome shotgun (WGS) entry which is preliminary data.</text>
</comment>
<dbReference type="OrthoDB" id="1018at2157"/>
<dbReference type="PANTHER" id="PTHR42912">
    <property type="entry name" value="METHYLTRANSFERASE"/>
    <property type="match status" value="1"/>
</dbReference>
<dbReference type="GO" id="GO:0032259">
    <property type="term" value="P:methylation"/>
    <property type="evidence" value="ECO:0007669"/>
    <property type="project" value="UniProtKB-KW"/>
</dbReference>
<organism evidence="2 3">
    <name type="scientific">Halolamina pelagica</name>
    <dbReference type="NCBI Taxonomy" id="699431"/>
    <lineage>
        <taxon>Archaea</taxon>
        <taxon>Methanobacteriati</taxon>
        <taxon>Methanobacteriota</taxon>
        <taxon>Stenosarchaea group</taxon>
        <taxon>Halobacteria</taxon>
        <taxon>Halobacteriales</taxon>
        <taxon>Haloferacaceae</taxon>
    </lineage>
</organism>
<keyword evidence="2" id="KW-0830">Ubiquinone</keyword>
<evidence type="ECO:0000313" key="3">
    <source>
        <dbReference type="Proteomes" id="UP000050535"/>
    </source>
</evidence>
<dbReference type="InterPro" id="IPR050508">
    <property type="entry name" value="Methyltransf_Superfamily"/>
</dbReference>
<protein>
    <submittedName>
        <fullName evidence="2">Ubiquinone/menaquinone biosynthesis methyltransferase</fullName>
    </submittedName>
</protein>
<dbReference type="EMBL" id="LGUC01000002">
    <property type="protein sequence ID" value="KPN29069.1"/>
    <property type="molecule type" value="Genomic_DNA"/>
</dbReference>
<keyword evidence="3" id="KW-1185">Reference proteome</keyword>
<dbReference type="Pfam" id="PF08241">
    <property type="entry name" value="Methyltransf_11"/>
    <property type="match status" value="1"/>
</dbReference>
<dbReference type="InterPro" id="IPR029063">
    <property type="entry name" value="SAM-dependent_MTases_sf"/>
</dbReference>
<dbReference type="SUPFAM" id="SSF53335">
    <property type="entry name" value="S-adenosyl-L-methionine-dependent methyltransferases"/>
    <property type="match status" value="1"/>
</dbReference>
<evidence type="ECO:0000313" key="2">
    <source>
        <dbReference type="EMBL" id="KPN29069.1"/>
    </source>
</evidence>
<dbReference type="RefSeq" id="WP_054584860.1">
    <property type="nucleotide sequence ID" value="NZ_LGUC01000002.1"/>
</dbReference>
<dbReference type="InterPro" id="IPR013216">
    <property type="entry name" value="Methyltransf_11"/>
</dbReference>
<keyword evidence="2" id="KW-0808">Transferase</keyword>
<dbReference type="Proteomes" id="UP000050535">
    <property type="component" value="Unassembled WGS sequence"/>
</dbReference>
<dbReference type="STRING" id="699431.SY89_03303"/>
<reference evidence="3" key="1">
    <citation type="submission" date="2013-11" db="EMBL/GenBank/DDBJ databases">
        <authorList>
            <person name="Hoang H.T."/>
            <person name="Killian M.L."/>
            <person name="Madson D.M."/>
            <person name="Arruda P.H.E."/>
            <person name="Sun D."/>
            <person name="Schwartz K.J."/>
            <person name="Yoon K."/>
        </authorList>
    </citation>
    <scope>NUCLEOTIDE SEQUENCE [LARGE SCALE GENOMIC DNA]</scope>
    <source>
        <strain evidence="3">CDK2</strain>
    </source>
</reference>
<evidence type="ECO:0000259" key="1">
    <source>
        <dbReference type="Pfam" id="PF08241"/>
    </source>
</evidence>
<feature type="domain" description="Methyltransferase type 11" evidence="1">
    <location>
        <begin position="43"/>
        <end position="128"/>
    </location>
</feature>
<dbReference type="CDD" id="cd02440">
    <property type="entry name" value="AdoMet_MTases"/>
    <property type="match status" value="1"/>
</dbReference>
<accession>A0A0P7HQY8</accession>
<dbReference type="Gene3D" id="3.40.50.150">
    <property type="entry name" value="Vaccinia Virus protein VP39"/>
    <property type="match status" value="1"/>
</dbReference>
<name>A0A0P7HQY8_9EURY</name>
<dbReference type="GO" id="GO:0008757">
    <property type="term" value="F:S-adenosylmethionine-dependent methyltransferase activity"/>
    <property type="evidence" value="ECO:0007669"/>
    <property type="project" value="InterPro"/>
</dbReference>